<gene>
    <name evidence="2" type="ORF">LRX75_13980</name>
</gene>
<dbReference type="CDD" id="cd02227">
    <property type="entry name" value="cupin_TM1112-like"/>
    <property type="match status" value="1"/>
</dbReference>
<evidence type="ECO:0000313" key="3">
    <source>
        <dbReference type="Proteomes" id="UP001139089"/>
    </source>
</evidence>
<name>A0A9X1NVL0_9HYPH</name>
<sequence length="183" mass="20112">MALKMLFAELMAVAVRVTPLAPRLAGPKEAGKQLSRQAAGRRQAMIASPAMDLPMLPSPINPDWIVAGAPVARLAEHSRSHDDAAVTAMWDCTAGEFNWYFGWDETVVILEGEVHVTAEDGTETVLRAGDIGFFNGGTWANWRIETYVRKIAFCRKKFPEPVVMAYRLRDMLRGEAPKAALAA</sequence>
<dbReference type="Proteomes" id="UP001139089">
    <property type="component" value="Unassembled WGS sequence"/>
</dbReference>
<dbReference type="Gene3D" id="2.60.120.10">
    <property type="entry name" value="Jelly Rolls"/>
    <property type="match status" value="1"/>
</dbReference>
<dbReference type="PANTHER" id="PTHR40943:SF1">
    <property type="entry name" value="CYTOPLASMIC PROTEIN"/>
    <property type="match status" value="1"/>
</dbReference>
<dbReference type="InterPro" id="IPR014710">
    <property type="entry name" value="RmlC-like_jellyroll"/>
</dbReference>
<evidence type="ECO:0000313" key="2">
    <source>
        <dbReference type="EMBL" id="MCD7110148.1"/>
    </source>
</evidence>
<dbReference type="PANTHER" id="PTHR40943">
    <property type="entry name" value="CYTOPLASMIC PROTEIN-RELATED"/>
    <property type="match status" value="1"/>
</dbReference>
<dbReference type="RefSeq" id="WP_231815330.1">
    <property type="nucleotide sequence ID" value="NZ_JAJOZR010000008.1"/>
</dbReference>
<dbReference type="InterPro" id="IPR011051">
    <property type="entry name" value="RmlC_Cupin_sf"/>
</dbReference>
<keyword evidence="3" id="KW-1185">Reference proteome</keyword>
<proteinExistence type="predicted"/>
<protein>
    <submittedName>
        <fullName evidence="2">Cupin domain-containing protein</fullName>
    </submittedName>
</protein>
<dbReference type="AlphaFoldDB" id="A0A9X1NVL0"/>
<dbReference type="SUPFAM" id="SSF51182">
    <property type="entry name" value="RmlC-like cupins"/>
    <property type="match status" value="1"/>
</dbReference>
<dbReference type="EMBL" id="JAJOZR010000008">
    <property type="protein sequence ID" value="MCD7110148.1"/>
    <property type="molecule type" value="Genomic_DNA"/>
</dbReference>
<dbReference type="InterPro" id="IPR008579">
    <property type="entry name" value="UGlyAH_Cupin_dom"/>
</dbReference>
<feature type="domain" description="(S)-ureidoglycine aminohydrolase cupin" evidence="1">
    <location>
        <begin position="80"/>
        <end position="151"/>
    </location>
</feature>
<evidence type="ECO:0000259" key="1">
    <source>
        <dbReference type="Pfam" id="PF05899"/>
    </source>
</evidence>
<dbReference type="Pfam" id="PF05899">
    <property type="entry name" value="Cupin_3"/>
    <property type="match status" value="1"/>
</dbReference>
<reference evidence="2" key="1">
    <citation type="submission" date="2021-12" db="EMBL/GenBank/DDBJ databases">
        <authorList>
            <person name="Li Y."/>
        </authorList>
    </citation>
    <scope>NUCLEOTIDE SEQUENCE</scope>
    <source>
        <strain evidence="2">DKSPLA3</strain>
    </source>
</reference>
<accession>A0A9X1NVL0</accession>
<organism evidence="2 3">
    <name type="scientific">Rhizobium quercicola</name>
    <dbReference type="NCBI Taxonomy" id="2901226"/>
    <lineage>
        <taxon>Bacteria</taxon>
        <taxon>Pseudomonadati</taxon>
        <taxon>Pseudomonadota</taxon>
        <taxon>Alphaproteobacteria</taxon>
        <taxon>Hyphomicrobiales</taxon>
        <taxon>Rhizobiaceae</taxon>
        <taxon>Rhizobium/Agrobacterium group</taxon>
        <taxon>Rhizobium</taxon>
    </lineage>
</organism>
<comment type="caution">
    <text evidence="2">The sequence shown here is derived from an EMBL/GenBank/DDBJ whole genome shotgun (WGS) entry which is preliminary data.</text>
</comment>